<feature type="compositionally biased region" description="Acidic residues" evidence="2">
    <location>
        <begin position="65"/>
        <end position="80"/>
    </location>
</feature>
<feature type="transmembrane region" description="Helical" evidence="3">
    <location>
        <begin position="301"/>
        <end position="321"/>
    </location>
</feature>
<dbReference type="EMBL" id="JAJEQN010000038">
    <property type="protein sequence ID" value="MCC2222519.1"/>
    <property type="molecule type" value="Genomic_DNA"/>
</dbReference>
<feature type="compositionally biased region" description="Low complexity" evidence="2">
    <location>
        <begin position="114"/>
        <end position="130"/>
    </location>
</feature>
<keyword evidence="3" id="KW-0812">Transmembrane</keyword>
<feature type="coiled-coil region" evidence="1">
    <location>
        <begin position="162"/>
        <end position="247"/>
    </location>
</feature>
<keyword evidence="3" id="KW-0472">Membrane</keyword>
<sequence length="521" mass="59843">MDDYRQPDTPETANEVEMLLDQQAEQAVSNEASKETSADMKAEPVNLEEIVQPKEQLEEVKEQPEELMEEAQEQPEESELTELTKEQPEESEQAELKEKQLDELDDASTEESQEGSMELSMEPSMESSMEVESKPEDEATREAQSSVFGQAVTLDAIHDSELIKTVNRAKQLLNDLDEAEKDKTRLTGELKQSEKAYSSMEKSVAEGITTALKKKKEEIAATYDRELSQYQDQIDVCKTERAKAKANAIAQRIQVETAPLNQQNQQLEAQIELKFKENKVPVVCKKRAISMLFFPKNSRDWTIDILVGVGLIFFIPLFFSLAISNRLVLAFTFFVYVGALFTVYLYLLHKYMLKFAGVNEEVEELRKQIRINNKNKQLMTNRIKKSQDETGYNLGSFDDKITGIQQVMQNTVEKRQEALENFESEIRHQITADITAANKDELLGLQQEFESKRQELSDKKEEIEQIEKQLKEEYEPVFGKDLLYKQRLNKFDSFCQENADLSLEEALTQYRALSGSKLLKK</sequence>
<feature type="compositionally biased region" description="Basic and acidic residues" evidence="2">
    <location>
        <begin position="82"/>
        <end position="102"/>
    </location>
</feature>
<protein>
    <submittedName>
        <fullName evidence="4">Uncharacterized protein</fullName>
    </submittedName>
</protein>
<comment type="caution">
    <text evidence="4">The sequence shown here is derived from an EMBL/GenBank/DDBJ whole genome shotgun (WGS) entry which is preliminary data.</text>
</comment>
<evidence type="ECO:0000256" key="2">
    <source>
        <dbReference type="SAM" id="MobiDB-lite"/>
    </source>
</evidence>
<evidence type="ECO:0000313" key="5">
    <source>
        <dbReference type="Proteomes" id="UP001198200"/>
    </source>
</evidence>
<evidence type="ECO:0000313" key="4">
    <source>
        <dbReference type="EMBL" id="MCC2222519.1"/>
    </source>
</evidence>
<gene>
    <name evidence="4" type="ORF">LKD48_12910</name>
</gene>
<name>A0AAE3JD61_9FIRM</name>
<keyword evidence="1" id="KW-0175">Coiled coil</keyword>
<organism evidence="4 5">
    <name type="scientific">Anthropogastromicrobium aceti</name>
    <dbReference type="NCBI Taxonomy" id="2981768"/>
    <lineage>
        <taxon>Bacteria</taxon>
        <taxon>Bacillati</taxon>
        <taxon>Bacillota</taxon>
        <taxon>Clostridia</taxon>
        <taxon>Lachnospirales</taxon>
        <taxon>Lachnospiraceae</taxon>
        <taxon>Anthropogastromicrobium</taxon>
    </lineage>
</organism>
<feature type="compositionally biased region" description="Basic and acidic residues" evidence="2">
    <location>
        <begin position="51"/>
        <end position="64"/>
    </location>
</feature>
<accession>A0AAE3JD61</accession>
<keyword evidence="3" id="KW-1133">Transmembrane helix</keyword>
<feature type="compositionally biased region" description="Basic and acidic residues" evidence="2">
    <location>
        <begin position="32"/>
        <end position="42"/>
    </location>
</feature>
<dbReference type="Proteomes" id="UP001198200">
    <property type="component" value="Unassembled WGS sequence"/>
</dbReference>
<dbReference type="AlphaFoldDB" id="A0AAE3JD61"/>
<proteinExistence type="predicted"/>
<evidence type="ECO:0000256" key="1">
    <source>
        <dbReference type="SAM" id="Coils"/>
    </source>
</evidence>
<feature type="transmembrane region" description="Helical" evidence="3">
    <location>
        <begin position="327"/>
        <end position="347"/>
    </location>
</feature>
<feature type="region of interest" description="Disordered" evidence="2">
    <location>
        <begin position="23"/>
        <end position="144"/>
    </location>
</feature>
<dbReference type="RefSeq" id="WP_308732207.1">
    <property type="nucleotide sequence ID" value="NZ_JAJEQN010000038.1"/>
</dbReference>
<reference evidence="4 5" key="1">
    <citation type="submission" date="2021-10" db="EMBL/GenBank/DDBJ databases">
        <title>Anaerobic single-cell dispensing facilitates the cultivation of human gut bacteria.</title>
        <authorList>
            <person name="Afrizal A."/>
        </authorList>
    </citation>
    <scope>NUCLEOTIDE SEQUENCE [LARGE SCALE GENOMIC DNA]</scope>
    <source>
        <strain evidence="4 5">CLA-AA-H224</strain>
    </source>
</reference>
<keyword evidence="5" id="KW-1185">Reference proteome</keyword>
<evidence type="ECO:0000256" key="3">
    <source>
        <dbReference type="SAM" id="Phobius"/>
    </source>
</evidence>
<feature type="compositionally biased region" description="Acidic residues" evidence="2">
    <location>
        <begin position="103"/>
        <end position="113"/>
    </location>
</feature>
<feature type="coiled-coil region" evidence="1">
    <location>
        <begin position="442"/>
        <end position="473"/>
    </location>
</feature>
<feature type="coiled-coil region" evidence="1">
    <location>
        <begin position="348"/>
        <end position="382"/>
    </location>
</feature>
<feature type="compositionally biased region" description="Basic and acidic residues" evidence="2">
    <location>
        <begin position="131"/>
        <end position="141"/>
    </location>
</feature>